<feature type="transmembrane region" description="Helical" evidence="6">
    <location>
        <begin position="48"/>
        <end position="72"/>
    </location>
</feature>
<dbReference type="EMBL" id="LTBA01000007">
    <property type="protein sequence ID" value="KYH35010.1"/>
    <property type="molecule type" value="Genomic_DNA"/>
</dbReference>
<evidence type="ECO:0000256" key="1">
    <source>
        <dbReference type="ARBA" id="ARBA00004651"/>
    </source>
</evidence>
<keyword evidence="4 6" id="KW-1133">Transmembrane helix</keyword>
<dbReference type="Proteomes" id="UP000075531">
    <property type="component" value="Unassembled WGS sequence"/>
</dbReference>
<evidence type="ECO:0000313" key="8">
    <source>
        <dbReference type="Proteomes" id="UP000075531"/>
    </source>
</evidence>
<dbReference type="STRING" id="1121338.CLTEP_10030"/>
<feature type="transmembrane region" description="Helical" evidence="6">
    <location>
        <begin position="461"/>
        <end position="481"/>
    </location>
</feature>
<keyword evidence="8" id="KW-1185">Reference proteome</keyword>
<dbReference type="PANTHER" id="PTHR30250:SF21">
    <property type="entry name" value="LIPID II FLIPPASE MURJ"/>
    <property type="match status" value="1"/>
</dbReference>
<feature type="transmembrane region" description="Helical" evidence="6">
    <location>
        <begin position="187"/>
        <end position="211"/>
    </location>
</feature>
<dbReference type="InterPro" id="IPR050833">
    <property type="entry name" value="Poly_Biosynth_Transport"/>
</dbReference>
<feature type="transmembrane region" description="Helical" evidence="6">
    <location>
        <begin position="125"/>
        <end position="142"/>
    </location>
</feature>
<dbReference type="Pfam" id="PF01943">
    <property type="entry name" value="Polysacc_synt"/>
    <property type="match status" value="1"/>
</dbReference>
<reference evidence="7 8" key="1">
    <citation type="submission" date="2016-02" db="EMBL/GenBank/DDBJ databases">
        <title>Genome sequence of Clostridium tepidiprofundi DSM 19306.</title>
        <authorList>
            <person name="Poehlein A."/>
            <person name="Daniel R."/>
        </authorList>
    </citation>
    <scope>NUCLEOTIDE SEQUENCE [LARGE SCALE GENOMIC DNA]</scope>
    <source>
        <strain evidence="7 8">DSM 19306</strain>
    </source>
</reference>
<keyword evidence="2" id="KW-1003">Cell membrane</keyword>
<evidence type="ECO:0000256" key="5">
    <source>
        <dbReference type="ARBA" id="ARBA00023136"/>
    </source>
</evidence>
<dbReference type="AlphaFoldDB" id="A0A151B5D1"/>
<organism evidence="7 8">
    <name type="scientific">Clostridium tepidiprofundi DSM 19306</name>
    <dbReference type="NCBI Taxonomy" id="1121338"/>
    <lineage>
        <taxon>Bacteria</taxon>
        <taxon>Bacillati</taxon>
        <taxon>Bacillota</taxon>
        <taxon>Clostridia</taxon>
        <taxon>Eubacteriales</taxon>
        <taxon>Clostridiaceae</taxon>
        <taxon>Clostridium</taxon>
    </lineage>
</organism>
<proteinExistence type="predicted"/>
<sequence length="540" mass="58950">MGKDLTLEKQSTTKGFAILSGAALLSKVISILYLPILSKILGADGIGIYSYVYSIYVWMYIVTNSGLPSAISKIVSELITTGNYKDAVRSFKISRMLLIVFGSITTLLMFILAEPLTSFMNFPKAALAVKVLSPALVITGILSTYRGYFQGIGNMTPTAFSQIVEQVINVSLSIGVSYVLIRFGIEAGIAGATTGTTLGALVAGILLITIYKKHSLVHNIDNNIKNTRMYSDKKLLKKILSYSIPMVICLGLQSAGLLIDAPIVKSRLLHIGFGEKLTNSLWGWFASWYTSLINVPIAIVTSLATAVLPAVSGLAAINDRKALKSKINYAFRLCFMISIPSAIGLMSLSTGIYRLFGYDVRAAVLMRYGALILVLLSVLQIQTSILQGIGKIYVVTIYAVIGLIAKVIVNYIFTAIPSINIKGALLGNAVCYLVPLILNYITINRYLKIKISLFRHSTKPLFSSIVMGLLAYSVYYFIIIIAVNSYIVNLIAVVIAIFVAVFVYLYSLIIIGGIKKKDFDVLPSRILKLIPKFMMNAIKE</sequence>
<gene>
    <name evidence="7" type="primary">spoVB_1</name>
    <name evidence="7" type="ORF">CLTEP_10030</name>
</gene>
<protein>
    <submittedName>
        <fullName evidence="7">Stage V sporulation protein B</fullName>
    </submittedName>
</protein>
<feature type="transmembrane region" description="Helical" evidence="6">
    <location>
        <begin position="93"/>
        <end position="113"/>
    </location>
</feature>
<dbReference type="CDD" id="cd13124">
    <property type="entry name" value="MATE_SpoVB_like"/>
    <property type="match status" value="1"/>
</dbReference>
<dbReference type="RefSeq" id="WP_066823465.1">
    <property type="nucleotide sequence ID" value="NZ_LTBA01000007.1"/>
</dbReference>
<feature type="transmembrane region" description="Helical" evidence="6">
    <location>
        <begin position="329"/>
        <end position="356"/>
    </location>
</feature>
<feature type="transmembrane region" description="Helical" evidence="6">
    <location>
        <begin position="362"/>
        <end position="381"/>
    </location>
</feature>
<evidence type="ECO:0000256" key="6">
    <source>
        <dbReference type="SAM" id="Phobius"/>
    </source>
</evidence>
<dbReference type="PATRIC" id="fig|1121338.3.peg.1036"/>
<dbReference type="PIRSF" id="PIRSF038958">
    <property type="entry name" value="PG_synth_SpoVB"/>
    <property type="match status" value="1"/>
</dbReference>
<feature type="transmembrane region" description="Helical" evidence="6">
    <location>
        <begin position="419"/>
        <end position="441"/>
    </location>
</feature>
<keyword evidence="3 6" id="KW-0812">Transmembrane</keyword>
<feature type="transmembrane region" description="Helical" evidence="6">
    <location>
        <begin position="487"/>
        <end position="509"/>
    </location>
</feature>
<accession>A0A151B5D1</accession>
<feature type="transmembrane region" description="Helical" evidence="6">
    <location>
        <begin position="16"/>
        <end position="36"/>
    </location>
</feature>
<dbReference type="OrthoDB" id="9775950at2"/>
<evidence type="ECO:0000256" key="2">
    <source>
        <dbReference type="ARBA" id="ARBA00022475"/>
    </source>
</evidence>
<feature type="transmembrane region" description="Helical" evidence="6">
    <location>
        <begin position="393"/>
        <end position="413"/>
    </location>
</feature>
<dbReference type="InterPro" id="IPR002797">
    <property type="entry name" value="Polysacc_synth"/>
</dbReference>
<evidence type="ECO:0000256" key="4">
    <source>
        <dbReference type="ARBA" id="ARBA00022989"/>
    </source>
</evidence>
<evidence type="ECO:0000256" key="3">
    <source>
        <dbReference type="ARBA" id="ARBA00022692"/>
    </source>
</evidence>
<evidence type="ECO:0000313" key="7">
    <source>
        <dbReference type="EMBL" id="KYH35010.1"/>
    </source>
</evidence>
<comment type="subcellular location">
    <subcellularLocation>
        <location evidence="1">Cell membrane</location>
        <topology evidence="1">Multi-pass membrane protein</topology>
    </subcellularLocation>
</comment>
<keyword evidence="5 6" id="KW-0472">Membrane</keyword>
<feature type="transmembrane region" description="Helical" evidence="6">
    <location>
        <begin position="239"/>
        <end position="259"/>
    </location>
</feature>
<dbReference type="InterPro" id="IPR024923">
    <property type="entry name" value="PG_synth_SpoVB"/>
</dbReference>
<dbReference type="GO" id="GO:0005886">
    <property type="term" value="C:plasma membrane"/>
    <property type="evidence" value="ECO:0007669"/>
    <property type="project" value="UniProtKB-SubCell"/>
</dbReference>
<comment type="caution">
    <text evidence="7">The sequence shown here is derived from an EMBL/GenBank/DDBJ whole genome shotgun (WGS) entry which is preliminary data.</text>
</comment>
<feature type="transmembrane region" description="Helical" evidence="6">
    <location>
        <begin position="292"/>
        <end position="317"/>
    </location>
</feature>
<name>A0A151B5D1_9CLOT</name>
<dbReference type="PANTHER" id="PTHR30250">
    <property type="entry name" value="PST FAMILY PREDICTED COLANIC ACID TRANSPORTER"/>
    <property type="match status" value="1"/>
</dbReference>